<protein>
    <submittedName>
        <fullName evidence="2">Uncharacterized protein</fullName>
    </submittedName>
</protein>
<evidence type="ECO:0000313" key="3">
    <source>
        <dbReference type="Proteomes" id="UP000187283"/>
    </source>
</evidence>
<accession>A0A1R1Y7G8</accession>
<reference evidence="2 3" key="1">
    <citation type="submission" date="2017-01" db="EMBL/GenBank/DDBJ databases">
        <authorList>
            <person name="Mah S.A."/>
            <person name="Swanson W.J."/>
            <person name="Moy G.W."/>
            <person name="Vacquier V.D."/>
        </authorList>
    </citation>
    <scope>NUCLEOTIDE SEQUENCE [LARGE SCALE GENOMIC DNA]</scope>
    <source>
        <strain evidence="2 3">GSMNP</strain>
    </source>
</reference>
<keyword evidence="3" id="KW-1185">Reference proteome</keyword>
<name>A0A1R1Y7G8_9FUNG</name>
<feature type="compositionally biased region" description="Basic and acidic residues" evidence="1">
    <location>
        <begin position="43"/>
        <end position="54"/>
    </location>
</feature>
<gene>
    <name evidence="2" type="ORF">AYI70_g2765</name>
</gene>
<evidence type="ECO:0000256" key="1">
    <source>
        <dbReference type="SAM" id="MobiDB-lite"/>
    </source>
</evidence>
<sequence length="103" mass="11924">MCEERGYNGIQTDRAWIQDKILKIIPHTIQVYSAFRKGNKFKENVTDSPFKKNQEPQARSSQAYQDQKGNFERISKLYRESPGNVCCTPPWAANVETLTRAEK</sequence>
<comment type="caution">
    <text evidence="2">The sequence shown here is derived from an EMBL/GenBank/DDBJ whole genome shotgun (WGS) entry which is preliminary data.</text>
</comment>
<dbReference type="EMBL" id="LSSN01000719">
    <property type="protein sequence ID" value="OMJ22616.1"/>
    <property type="molecule type" value="Genomic_DNA"/>
</dbReference>
<dbReference type="AlphaFoldDB" id="A0A1R1Y7G8"/>
<proteinExistence type="predicted"/>
<evidence type="ECO:0000313" key="2">
    <source>
        <dbReference type="EMBL" id="OMJ22616.1"/>
    </source>
</evidence>
<feature type="region of interest" description="Disordered" evidence="1">
    <location>
        <begin position="43"/>
        <end position="67"/>
    </location>
</feature>
<dbReference type="Proteomes" id="UP000187283">
    <property type="component" value="Unassembled WGS sequence"/>
</dbReference>
<organism evidence="2 3">
    <name type="scientific">Smittium culicis</name>
    <dbReference type="NCBI Taxonomy" id="133412"/>
    <lineage>
        <taxon>Eukaryota</taxon>
        <taxon>Fungi</taxon>
        <taxon>Fungi incertae sedis</taxon>
        <taxon>Zoopagomycota</taxon>
        <taxon>Kickxellomycotina</taxon>
        <taxon>Harpellomycetes</taxon>
        <taxon>Harpellales</taxon>
        <taxon>Legeriomycetaceae</taxon>
        <taxon>Smittium</taxon>
    </lineage>
</organism>
<feature type="compositionally biased region" description="Polar residues" evidence="1">
    <location>
        <begin position="55"/>
        <end position="67"/>
    </location>
</feature>